<dbReference type="InterPro" id="IPR013785">
    <property type="entry name" value="Aldolase_TIM"/>
</dbReference>
<feature type="non-terminal residue" evidence="1">
    <location>
        <position position="1"/>
    </location>
</feature>
<dbReference type="AlphaFoldDB" id="A0A383AY31"/>
<proteinExistence type="predicted"/>
<evidence type="ECO:0008006" key="2">
    <source>
        <dbReference type="Google" id="ProtNLM"/>
    </source>
</evidence>
<name>A0A383AY31_9ZZZZ</name>
<dbReference type="EMBL" id="UINC01195819">
    <property type="protein sequence ID" value="SVE12564.1"/>
    <property type="molecule type" value="Genomic_DNA"/>
</dbReference>
<gene>
    <name evidence="1" type="ORF">METZ01_LOCUS465418</name>
</gene>
<reference evidence="1" key="1">
    <citation type="submission" date="2018-05" db="EMBL/GenBank/DDBJ databases">
        <authorList>
            <person name="Lanie J.A."/>
            <person name="Ng W.-L."/>
            <person name="Kazmierczak K.M."/>
            <person name="Andrzejewski T.M."/>
            <person name="Davidsen T.M."/>
            <person name="Wayne K.J."/>
            <person name="Tettelin H."/>
            <person name="Glass J.I."/>
            <person name="Rusch D."/>
            <person name="Podicherti R."/>
            <person name="Tsui H.-C.T."/>
            <person name="Winkler M.E."/>
        </authorList>
    </citation>
    <scope>NUCLEOTIDE SEQUENCE</scope>
</reference>
<accession>A0A383AY31</accession>
<protein>
    <recommendedName>
        <fullName evidence="2">Dihydrodipicolinate synthase family protein</fullName>
    </recommendedName>
</protein>
<evidence type="ECO:0000313" key="1">
    <source>
        <dbReference type="EMBL" id="SVE12564.1"/>
    </source>
</evidence>
<organism evidence="1">
    <name type="scientific">marine metagenome</name>
    <dbReference type="NCBI Taxonomy" id="408172"/>
    <lineage>
        <taxon>unclassified sequences</taxon>
        <taxon>metagenomes</taxon>
        <taxon>ecological metagenomes</taxon>
    </lineage>
</organism>
<sequence length="82" mass="9498">SDLWWADQEEEARALHRRLLPLINLENHPFMRYILKRRGVFSTLVERAPAGKLALDEGDKREISTLLQAIAGDLDSFRIQPE</sequence>
<dbReference type="Gene3D" id="3.20.20.70">
    <property type="entry name" value="Aldolase class I"/>
    <property type="match status" value="1"/>
</dbReference>